<keyword evidence="5" id="KW-1185">Reference proteome</keyword>
<evidence type="ECO:0000256" key="2">
    <source>
        <dbReference type="SAM" id="MobiDB-lite"/>
    </source>
</evidence>
<dbReference type="Proteomes" id="UP000215902">
    <property type="component" value="Unassembled WGS sequence"/>
</dbReference>
<evidence type="ECO:0000313" key="5">
    <source>
        <dbReference type="Proteomes" id="UP000215902"/>
    </source>
</evidence>
<feature type="compositionally biased region" description="Basic and acidic residues" evidence="2">
    <location>
        <begin position="14"/>
        <end position="23"/>
    </location>
</feature>
<dbReference type="PANTHER" id="PTHR14015">
    <property type="entry name" value="OPIOID GROWTH FACTOR RECEPTOR OGFR ZETA-TYPE OPIOID RECEPTOR"/>
    <property type="match status" value="1"/>
</dbReference>
<dbReference type="OrthoDB" id="9030204at2759"/>
<feature type="domain" description="Opioid growth factor receptor (OGFr) conserved" evidence="3">
    <location>
        <begin position="42"/>
        <end position="222"/>
    </location>
</feature>
<protein>
    <recommendedName>
        <fullName evidence="3">Opioid growth factor receptor (OGFr) conserved domain-containing protein</fullName>
    </recommendedName>
</protein>
<dbReference type="STRING" id="282301.A0A267FMV2"/>
<dbReference type="Pfam" id="PF04664">
    <property type="entry name" value="OGFr_N"/>
    <property type="match status" value="1"/>
</dbReference>
<proteinExistence type="inferred from homology"/>
<sequence>MEAPTSARGRARRRAEAEERSADYRSGYPDAPKSSASRDIWNFYNNKIKSEPRGDFIDVMLVEWKGNYELLERHHGFIQWLFPLREAGINWQASVMSAKEAQQIAASEACRRRLVQAYRLMLDFYGFRLVDEATGALEPAENFSSRIAFLNVSGHNYLRISRILKSLGELGFEHYKAPWIKMLIMLCFNGDKPPLRRAQAACEFHWVYTLKNEAERLELLGLIDSLVKPA</sequence>
<dbReference type="AlphaFoldDB" id="A0A267FMV2"/>
<name>A0A267FMV2_9PLAT</name>
<dbReference type="GO" id="GO:0140625">
    <property type="term" value="F:opioid growth factor receptor activity"/>
    <property type="evidence" value="ECO:0007669"/>
    <property type="project" value="InterPro"/>
</dbReference>
<evidence type="ECO:0000313" key="4">
    <source>
        <dbReference type="EMBL" id="PAA75125.1"/>
    </source>
</evidence>
<comment type="similarity">
    <text evidence="1">Belongs to the opioid growth factor receptor family.</text>
</comment>
<dbReference type="InterPro" id="IPR039574">
    <property type="entry name" value="OGFr"/>
</dbReference>
<dbReference type="EMBL" id="NIVC01000901">
    <property type="protein sequence ID" value="PAA75125.1"/>
    <property type="molecule type" value="Genomic_DNA"/>
</dbReference>
<evidence type="ECO:0000259" key="3">
    <source>
        <dbReference type="Pfam" id="PF04664"/>
    </source>
</evidence>
<reference evidence="4 5" key="1">
    <citation type="submission" date="2017-06" db="EMBL/GenBank/DDBJ databases">
        <title>A platform for efficient transgenesis in Macrostomum lignano, a flatworm model organism for stem cell research.</title>
        <authorList>
            <person name="Berezikov E."/>
        </authorList>
    </citation>
    <scope>NUCLEOTIDE SEQUENCE [LARGE SCALE GENOMIC DNA]</scope>
    <source>
        <strain evidence="4">DV1</strain>
        <tissue evidence="4">Whole organism</tissue>
    </source>
</reference>
<evidence type="ECO:0000256" key="1">
    <source>
        <dbReference type="ARBA" id="ARBA00010365"/>
    </source>
</evidence>
<dbReference type="InterPro" id="IPR006757">
    <property type="entry name" value="OGF_rcpt"/>
</dbReference>
<organism evidence="4 5">
    <name type="scientific">Macrostomum lignano</name>
    <dbReference type="NCBI Taxonomy" id="282301"/>
    <lineage>
        <taxon>Eukaryota</taxon>
        <taxon>Metazoa</taxon>
        <taxon>Spiralia</taxon>
        <taxon>Lophotrochozoa</taxon>
        <taxon>Platyhelminthes</taxon>
        <taxon>Rhabditophora</taxon>
        <taxon>Macrostomorpha</taxon>
        <taxon>Macrostomida</taxon>
        <taxon>Macrostomidae</taxon>
        <taxon>Macrostomum</taxon>
    </lineage>
</organism>
<dbReference type="GO" id="GO:0016020">
    <property type="term" value="C:membrane"/>
    <property type="evidence" value="ECO:0007669"/>
    <property type="project" value="InterPro"/>
</dbReference>
<feature type="region of interest" description="Disordered" evidence="2">
    <location>
        <begin position="1"/>
        <end position="34"/>
    </location>
</feature>
<dbReference type="PANTHER" id="PTHR14015:SF2">
    <property type="entry name" value="OPIOID GROWTH FACTOR RECEPTOR (OGFR) CONSERVED DOMAIN-CONTAINING PROTEIN"/>
    <property type="match status" value="1"/>
</dbReference>
<comment type="caution">
    <text evidence="4">The sequence shown here is derived from an EMBL/GenBank/DDBJ whole genome shotgun (WGS) entry which is preliminary data.</text>
</comment>
<accession>A0A267FMV2</accession>
<gene>
    <name evidence="4" type="ORF">BOX15_Mlig021547g6</name>
</gene>